<feature type="coiled-coil region" evidence="1">
    <location>
        <begin position="222"/>
        <end position="252"/>
    </location>
</feature>
<sequence length="728" mass="78839">MVELEHFYHAGRPLCHLAAMGHCVSIATFFSCGFGAGGLALKALQNRASSSCDSAGREPRASSSSSALQDVDEECKWLHNLLNILWPRINKFLQVMVQEQIIPEIDRALPKMLKGSVKFPKIYLGRAVPSFRNIRLKERDDQAIVLQVSIEMASDMDVEIQALRVPVGMKRLQFSGESRTAADLAAALKEQTEELAPAVPKHADGLGRGDSPLRARLAALEMELAADLAAALKEQTEALKEALSARDEERCQAVVDFPPLREKLHIQQFLGCANWLRGYLPAEYGHAAKVLGQWQKPGAEFPEGGLGAGATAGCKAFKAIKQMMQRHICLASFDEAAAADGSCPLEQIADASGIAVGGSVLQMTRDLSPVKVLMTHSTVSHCEARDASDLWFDSWVGEILLDGSEIRTGIGCARDLQGMSGRLRGFDLDQYLGEGTEGTGPVPWAVGSDAVPNTADRAPVAVPLQLRRGLSVAMRGCWGPFEDSEGLASHFDGGANRPGTCSGKRPAPLGGHQGYLGVAAALVAHPERHQEIAEFCPELQREFPEPPLRGFGVVGKIAAGDEVLRLLRLDPSKGIEEASIRGMLDEPSREMWDHDGLCACGKRTYLFSRDALPASSRRRSTLLSRSPNLKGGPRGTSTDQLKYITAWVVREGVVVLGHNSSPVDTVKSGVVLSWSVEPNWHGHRHLVNAVCESLWRASGQEVALDPAFDRLLCLIGKPRRVEGWFDSA</sequence>
<dbReference type="AlphaFoldDB" id="A0A1Q9EMT1"/>
<keyword evidence="1" id="KW-0175">Coiled coil</keyword>
<dbReference type="Proteomes" id="UP000186817">
    <property type="component" value="Unassembled WGS sequence"/>
</dbReference>
<dbReference type="OrthoDB" id="10498261at2759"/>
<keyword evidence="4" id="KW-1185">Reference proteome</keyword>
<name>A0A1Q9EMT1_SYMMI</name>
<organism evidence="3 4">
    <name type="scientific">Symbiodinium microadriaticum</name>
    <name type="common">Dinoflagellate</name>
    <name type="synonym">Zooxanthella microadriatica</name>
    <dbReference type="NCBI Taxonomy" id="2951"/>
    <lineage>
        <taxon>Eukaryota</taxon>
        <taxon>Sar</taxon>
        <taxon>Alveolata</taxon>
        <taxon>Dinophyceae</taxon>
        <taxon>Suessiales</taxon>
        <taxon>Symbiodiniaceae</taxon>
        <taxon>Symbiodinium</taxon>
    </lineage>
</organism>
<evidence type="ECO:0000313" key="4">
    <source>
        <dbReference type="Proteomes" id="UP000186817"/>
    </source>
</evidence>
<evidence type="ECO:0000313" key="3">
    <source>
        <dbReference type="EMBL" id="OLQ08756.1"/>
    </source>
</evidence>
<feature type="region of interest" description="Disordered" evidence="2">
    <location>
        <begin position="618"/>
        <end position="637"/>
    </location>
</feature>
<dbReference type="SUPFAM" id="SSF56672">
    <property type="entry name" value="DNA/RNA polymerases"/>
    <property type="match status" value="1"/>
</dbReference>
<dbReference type="EMBL" id="LSRX01000111">
    <property type="protein sequence ID" value="OLQ08756.1"/>
    <property type="molecule type" value="Genomic_DNA"/>
</dbReference>
<evidence type="ECO:0000256" key="1">
    <source>
        <dbReference type="SAM" id="Coils"/>
    </source>
</evidence>
<dbReference type="InterPro" id="IPR043502">
    <property type="entry name" value="DNA/RNA_pol_sf"/>
</dbReference>
<evidence type="ECO:0000256" key="2">
    <source>
        <dbReference type="SAM" id="MobiDB-lite"/>
    </source>
</evidence>
<gene>
    <name evidence="3" type="ORF">AK812_SmicGene7745</name>
</gene>
<accession>A0A1Q9EMT1</accession>
<comment type="caution">
    <text evidence="3">The sequence shown here is derived from an EMBL/GenBank/DDBJ whole genome shotgun (WGS) entry which is preliminary data.</text>
</comment>
<reference evidence="3 4" key="1">
    <citation type="submission" date="2016-02" db="EMBL/GenBank/DDBJ databases">
        <title>Genome analysis of coral dinoflagellate symbionts highlights evolutionary adaptations to a symbiotic lifestyle.</title>
        <authorList>
            <person name="Aranda M."/>
            <person name="Li Y."/>
            <person name="Liew Y.J."/>
            <person name="Baumgarten S."/>
            <person name="Simakov O."/>
            <person name="Wilson M."/>
            <person name="Piel J."/>
            <person name="Ashoor H."/>
            <person name="Bougouffa S."/>
            <person name="Bajic V.B."/>
            <person name="Ryu T."/>
            <person name="Ravasi T."/>
            <person name="Bayer T."/>
            <person name="Micklem G."/>
            <person name="Kim H."/>
            <person name="Bhak J."/>
            <person name="Lajeunesse T.C."/>
            <person name="Voolstra C.R."/>
        </authorList>
    </citation>
    <scope>NUCLEOTIDE SEQUENCE [LARGE SCALE GENOMIC DNA]</scope>
    <source>
        <strain evidence="3 4">CCMP2467</strain>
    </source>
</reference>
<evidence type="ECO:0008006" key="5">
    <source>
        <dbReference type="Google" id="ProtNLM"/>
    </source>
</evidence>
<proteinExistence type="predicted"/>
<protein>
    <recommendedName>
        <fullName evidence="5">SMP-LTD domain-containing protein</fullName>
    </recommendedName>
</protein>